<name>A0A0E9SDD9_ANGAN</name>
<proteinExistence type="predicted"/>
<sequence>MCVVNSEAVRKTSGPFEGGTVIVKRTKVPKGHS</sequence>
<protein>
    <submittedName>
        <fullName evidence="1">Uncharacterized protein</fullName>
    </submittedName>
</protein>
<evidence type="ECO:0000313" key="1">
    <source>
        <dbReference type="EMBL" id="JAH39286.1"/>
    </source>
</evidence>
<organism evidence="1">
    <name type="scientific">Anguilla anguilla</name>
    <name type="common">European freshwater eel</name>
    <name type="synonym">Muraena anguilla</name>
    <dbReference type="NCBI Taxonomy" id="7936"/>
    <lineage>
        <taxon>Eukaryota</taxon>
        <taxon>Metazoa</taxon>
        <taxon>Chordata</taxon>
        <taxon>Craniata</taxon>
        <taxon>Vertebrata</taxon>
        <taxon>Euteleostomi</taxon>
        <taxon>Actinopterygii</taxon>
        <taxon>Neopterygii</taxon>
        <taxon>Teleostei</taxon>
        <taxon>Anguilliformes</taxon>
        <taxon>Anguillidae</taxon>
        <taxon>Anguilla</taxon>
    </lineage>
</organism>
<dbReference type="EMBL" id="GBXM01069291">
    <property type="protein sequence ID" value="JAH39286.1"/>
    <property type="molecule type" value="Transcribed_RNA"/>
</dbReference>
<dbReference type="AlphaFoldDB" id="A0A0E9SDD9"/>
<reference evidence="1" key="1">
    <citation type="submission" date="2014-11" db="EMBL/GenBank/DDBJ databases">
        <authorList>
            <person name="Amaro Gonzalez C."/>
        </authorList>
    </citation>
    <scope>NUCLEOTIDE SEQUENCE</scope>
</reference>
<reference evidence="1" key="2">
    <citation type="journal article" date="2015" name="Fish Shellfish Immunol.">
        <title>Early steps in the European eel (Anguilla anguilla)-Vibrio vulnificus interaction in the gills: Role of the RtxA13 toxin.</title>
        <authorList>
            <person name="Callol A."/>
            <person name="Pajuelo D."/>
            <person name="Ebbesson L."/>
            <person name="Teles M."/>
            <person name="MacKenzie S."/>
            <person name="Amaro C."/>
        </authorList>
    </citation>
    <scope>NUCLEOTIDE SEQUENCE</scope>
</reference>
<accession>A0A0E9SDD9</accession>